<evidence type="ECO:0000256" key="2">
    <source>
        <dbReference type="ARBA" id="ARBA00022485"/>
    </source>
</evidence>
<evidence type="ECO:0000256" key="4">
    <source>
        <dbReference type="ARBA" id="ARBA00022723"/>
    </source>
</evidence>
<dbReference type="SMART" id="SM00729">
    <property type="entry name" value="Elp3"/>
    <property type="match status" value="1"/>
</dbReference>
<dbReference type="GO" id="GO:0051539">
    <property type="term" value="F:4 iron, 4 sulfur cluster binding"/>
    <property type="evidence" value="ECO:0007669"/>
    <property type="project" value="UniProtKB-KW"/>
</dbReference>
<dbReference type="Pfam" id="PF04055">
    <property type="entry name" value="Radical_SAM"/>
    <property type="match status" value="1"/>
</dbReference>
<dbReference type="AlphaFoldDB" id="A0A6N3D3U1"/>
<evidence type="ECO:0000256" key="5">
    <source>
        <dbReference type="ARBA" id="ARBA00023004"/>
    </source>
</evidence>
<dbReference type="SUPFAM" id="SSF102114">
    <property type="entry name" value="Radical SAM enzymes"/>
    <property type="match status" value="1"/>
</dbReference>
<evidence type="ECO:0000259" key="7">
    <source>
        <dbReference type="PROSITE" id="PS51918"/>
    </source>
</evidence>
<comment type="cofactor">
    <cofactor evidence="1">
        <name>[4Fe-4S] cluster</name>
        <dbReference type="ChEBI" id="CHEBI:49883"/>
    </cofactor>
</comment>
<dbReference type="PANTHER" id="PTHR11228">
    <property type="entry name" value="RADICAL SAM DOMAIN PROTEIN"/>
    <property type="match status" value="1"/>
</dbReference>
<dbReference type="GO" id="GO:0046872">
    <property type="term" value="F:metal ion binding"/>
    <property type="evidence" value="ECO:0007669"/>
    <property type="project" value="UniProtKB-KW"/>
</dbReference>
<dbReference type="NCBIfam" id="TIGR04085">
    <property type="entry name" value="rSAM_more_4Fe4S"/>
    <property type="match status" value="1"/>
</dbReference>
<dbReference type="GO" id="GO:0003824">
    <property type="term" value="F:catalytic activity"/>
    <property type="evidence" value="ECO:0007669"/>
    <property type="project" value="InterPro"/>
</dbReference>
<dbReference type="InterPro" id="IPR023885">
    <property type="entry name" value="4Fe4S-binding_SPASM_dom"/>
</dbReference>
<feature type="domain" description="Radical SAM core" evidence="7">
    <location>
        <begin position="1"/>
        <end position="222"/>
    </location>
</feature>
<evidence type="ECO:0000256" key="3">
    <source>
        <dbReference type="ARBA" id="ARBA00022691"/>
    </source>
</evidence>
<accession>A0A6N3D3U1</accession>
<dbReference type="CDD" id="cd01335">
    <property type="entry name" value="Radical_SAM"/>
    <property type="match status" value="1"/>
</dbReference>
<keyword evidence="5" id="KW-0408">Iron</keyword>
<keyword evidence="4" id="KW-0479">Metal-binding</keyword>
<dbReference type="InterPro" id="IPR007197">
    <property type="entry name" value="rSAM"/>
</dbReference>
<proteinExistence type="predicted"/>
<protein>
    <submittedName>
        <fullName evidence="8">Antilisterial bacteriocin subtilosin biosynthesis protein AlbA</fullName>
    </submittedName>
</protein>
<dbReference type="Gene3D" id="3.20.20.70">
    <property type="entry name" value="Aldolase class I"/>
    <property type="match status" value="1"/>
</dbReference>
<dbReference type="PIRSF" id="PIRSF037420">
    <property type="entry name" value="PQQ_syn_pqqE"/>
    <property type="match status" value="1"/>
</dbReference>
<gene>
    <name evidence="8" type="primary">albA</name>
    <name evidence="8" type="ORF">RGLFYP19_00117</name>
</gene>
<reference evidence="8" key="1">
    <citation type="submission" date="2019-11" db="EMBL/GenBank/DDBJ databases">
        <authorList>
            <person name="Feng L."/>
        </authorList>
    </citation>
    <scope>NUCLEOTIDE SEQUENCE</scope>
    <source>
        <strain evidence="8">RgnavusLFYP19</strain>
    </source>
</reference>
<sequence length="366" mass="41285">MKYPMYVDFAITPYCNLHCSFCYAEANGKTKSQRKLLSLEEIESIFSEFDQLGVMRVGFEGGEPFFRDDWYEIFKLADQHYFNYFVNTNGTLIDEDTAKKLKNTNIDKVCVSLDGSDSRIHDKSRGKIGTFDLTIRGINNLVKEEIFVDGIITLTKYNQEDIFNIINLMTELGVSEIAIMLLSTVGSAGKSKDSCYLSYEELKKVVIGLTDLKKFNKVKLPLSMVPVGEGEVPWEIYLPLKEEGRLNDLHFWVGNQHDTLGENAFGCTAGKDNFFVNAYGEIYGCSMMGANNAFKAGDIRKNTLKEIWKTSKVFETMRKLDIRNLEGKCKTCKELSVCMAGCRACAYEATGNFSGSDLRCPIEVIV</sequence>
<dbReference type="InterPro" id="IPR017200">
    <property type="entry name" value="PqqE-like"/>
</dbReference>
<keyword evidence="2" id="KW-0004">4Fe-4S</keyword>
<dbReference type="SFLD" id="SFLDS00029">
    <property type="entry name" value="Radical_SAM"/>
    <property type="match status" value="1"/>
</dbReference>
<dbReference type="EMBL" id="CACRUK010000023">
    <property type="protein sequence ID" value="VYU20407.1"/>
    <property type="molecule type" value="Genomic_DNA"/>
</dbReference>
<name>A0A6N3D3U1_MEDGN</name>
<dbReference type="RefSeq" id="WP_156729459.1">
    <property type="nucleotide sequence ID" value="NZ_CACRUK010000023.1"/>
</dbReference>
<dbReference type="InterPro" id="IPR006638">
    <property type="entry name" value="Elp3/MiaA/NifB-like_rSAM"/>
</dbReference>
<keyword evidence="3" id="KW-0949">S-adenosyl-L-methionine</keyword>
<dbReference type="Pfam" id="PF13186">
    <property type="entry name" value="SPASM"/>
    <property type="match status" value="1"/>
</dbReference>
<dbReference type="SFLD" id="SFLDG01386">
    <property type="entry name" value="main_SPASM_domain-containing"/>
    <property type="match status" value="1"/>
</dbReference>
<dbReference type="InterPro" id="IPR050377">
    <property type="entry name" value="Radical_SAM_PqqE_MftC-like"/>
</dbReference>
<evidence type="ECO:0000313" key="8">
    <source>
        <dbReference type="EMBL" id="VYU20407.1"/>
    </source>
</evidence>
<organism evidence="8">
    <name type="scientific">Mediterraneibacter gnavus</name>
    <name type="common">Ruminococcus gnavus</name>
    <dbReference type="NCBI Taxonomy" id="33038"/>
    <lineage>
        <taxon>Bacteria</taxon>
        <taxon>Bacillati</taxon>
        <taxon>Bacillota</taxon>
        <taxon>Clostridia</taxon>
        <taxon>Lachnospirales</taxon>
        <taxon>Lachnospiraceae</taxon>
        <taxon>Mediterraneibacter</taxon>
    </lineage>
</organism>
<keyword evidence="6" id="KW-0411">Iron-sulfur</keyword>
<dbReference type="InterPro" id="IPR013785">
    <property type="entry name" value="Aldolase_TIM"/>
</dbReference>
<evidence type="ECO:0000256" key="1">
    <source>
        <dbReference type="ARBA" id="ARBA00001966"/>
    </source>
</evidence>
<dbReference type="InterPro" id="IPR058240">
    <property type="entry name" value="rSAM_sf"/>
</dbReference>
<dbReference type="PROSITE" id="PS51918">
    <property type="entry name" value="RADICAL_SAM"/>
    <property type="match status" value="1"/>
</dbReference>
<dbReference type="SFLD" id="SFLDG01067">
    <property type="entry name" value="SPASM/twitch_domain_containing"/>
    <property type="match status" value="1"/>
</dbReference>
<evidence type="ECO:0000256" key="6">
    <source>
        <dbReference type="ARBA" id="ARBA00023014"/>
    </source>
</evidence>
<dbReference type="PANTHER" id="PTHR11228:SF35">
    <property type="entry name" value="MOLYBDENUM COFACTOR BIOSYNTHESIS PROTEIN A-RELATED"/>
    <property type="match status" value="1"/>
</dbReference>